<dbReference type="EMBL" id="JACHIU010000001">
    <property type="protein sequence ID" value="MBB6475547.1"/>
    <property type="molecule type" value="Genomic_DNA"/>
</dbReference>
<name>A0A7X0M8M7_9ACTN</name>
<sequence>MTDLPNSPNKKKIRQQAHQDAIKGTKLAFQHPPPGDRRPPREISEAERHGVPPTDTHATSALDVGQSMTTRPERLSREKHRPGRVPAGEHPRTGRPAGAAGPDHFTGVGTDRGGPVTRR</sequence>
<dbReference type="RefSeq" id="WP_184984956.1">
    <property type="nucleotide sequence ID" value="NZ_BAAALO010000081.1"/>
</dbReference>
<protein>
    <submittedName>
        <fullName evidence="2">Uncharacterized protein</fullName>
    </submittedName>
</protein>
<keyword evidence="3" id="KW-1185">Reference proteome</keyword>
<comment type="caution">
    <text evidence="2">The sequence shown here is derived from an EMBL/GenBank/DDBJ whole genome shotgun (WGS) entry which is preliminary data.</text>
</comment>
<gene>
    <name evidence="2" type="ORF">BJ992_004978</name>
</gene>
<feature type="region of interest" description="Disordered" evidence="1">
    <location>
        <begin position="1"/>
        <end position="119"/>
    </location>
</feature>
<proteinExistence type="predicted"/>
<evidence type="ECO:0000313" key="2">
    <source>
        <dbReference type="EMBL" id="MBB6475547.1"/>
    </source>
</evidence>
<evidence type="ECO:0000256" key="1">
    <source>
        <dbReference type="SAM" id="MobiDB-lite"/>
    </source>
</evidence>
<accession>A0A7X0M8M7</accession>
<feature type="compositionally biased region" description="Basic and acidic residues" evidence="1">
    <location>
        <begin position="34"/>
        <end position="50"/>
    </location>
</feature>
<dbReference type="AlphaFoldDB" id="A0A7X0M8M7"/>
<reference evidence="2 3" key="1">
    <citation type="submission" date="2020-08" db="EMBL/GenBank/DDBJ databases">
        <title>Sequencing the genomes of 1000 actinobacteria strains.</title>
        <authorList>
            <person name="Klenk H.-P."/>
        </authorList>
    </citation>
    <scope>NUCLEOTIDE SEQUENCE [LARGE SCALE GENOMIC DNA]</scope>
    <source>
        <strain evidence="2 3">DSM 44936</strain>
    </source>
</reference>
<organism evidence="2 3">
    <name type="scientific">Sphaerisporangium rubeum</name>
    <dbReference type="NCBI Taxonomy" id="321317"/>
    <lineage>
        <taxon>Bacteria</taxon>
        <taxon>Bacillati</taxon>
        <taxon>Actinomycetota</taxon>
        <taxon>Actinomycetes</taxon>
        <taxon>Streptosporangiales</taxon>
        <taxon>Streptosporangiaceae</taxon>
        <taxon>Sphaerisporangium</taxon>
    </lineage>
</organism>
<evidence type="ECO:0000313" key="3">
    <source>
        <dbReference type="Proteomes" id="UP000555564"/>
    </source>
</evidence>
<dbReference type="Proteomes" id="UP000555564">
    <property type="component" value="Unassembled WGS sequence"/>
</dbReference>